<dbReference type="SUPFAM" id="SSF143865">
    <property type="entry name" value="CorA soluble domain-like"/>
    <property type="match status" value="1"/>
</dbReference>
<evidence type="ECO:0000313" key="14">
    <source>
        <dbReference type="EMBL" id="RAU23506.1"/>
    </source>
</evidence>
<dbReference type="PANTHER" id="PTHR47685">
    <property type="entry name" value="MAGNESIUM TRANSPORT PROTEIN CORA"/>
    <property type="match status" value="1"/>
</dbReference>
<keyword evidence="9 13" id="KW-1133">Transmembrane helix</keyword>
<dbReference type="Gene3D" id="1.20.58.340">
    <property type="entry name" value="Magnesium transport protein CorA, transmembrane region"/>
    <property type="match status" value="2"/>
</dbReference>
<organism evidence="14 15">
    <name type="scientific">Paramagnetospirillum kuznetsovii</name>
    <dbReference type="NCBI Taxonomy" id="2053833"/>
    <lineage>
        <taxon>Bacteria</taxon>
        <taxon>Pseudomonadati</taxon>
        <taxon>Pseudomonadota</taxon>
        <taxon>Alphaproteobacteria</taxon>
        <taxon>Rhodospirillales</taxon>
        <taxon>Magnetospirillaceae</taxon>
        <taxon>Paramagnetospirillum</taxon>
    </lineage>
</organism>
<keyword evidence="15" id="KW-1185">Reference proteome</keyword>
<feature type="transmembrane region" description="Helical" evidence="13">
    <location>
        <begin position="240"/>
        <end position="263"/>
    </location>
</feature>
<dbReference type="InterPro" id="IPR050829">
    <property type="entry name" value="CorA_MIT"/>
</dbReference>
<dbReference type="GO" id="GO:0015095">
    <property type="term" value="F:magnesium ion transmembrane transporter activity"/>
    <property type="evidence" value="ECO:0007669"/>
    <property type="project" value="TreeGrafter"/>
</dbReference>
<evidence type="ECO:0000256" key="6">
    <source>
        <dbReference type="ARBA" id="ARBA00022519"/>
    </source>
</evidence>
<keyword evidence="11 13" id="KW-0472">Membrane</keyword>
<comment type="catalytic activity">
    <reaction evidence="12">
        <text>Mg(2+)(in) = Mg(2+)(out)</text>
        <dbReference type="Rhea" id="RHEA:29827"/>
        <dbReference type="ChEBI" id="CHEBI:18420"/>
    </reaction>
</comment>
<dbReference type="OrthoDB" id="9803416at2"/>
<dbReference type="InterPro" id="IPR002523">
    <property type="entry name" value="MgTranspt_CorA/ZnTranspt_ZntB"/>
</dbReference>
<dbReference type="Proteomes" id="UP000251075">
    <property type="component" value="Unassembled WGS sequence"/>
</dbReference>
<dbReference type="GO" id="GO:0005886">
    <property type="term" value="C:plasma membrane"/>
    <property type="evidence" value="ECO:0007669"/>
    <property type="project" value="UniProtKB-SubCell"/>
</dbReference>
<evidence type="ECO:0000256" key="11">
    <source>
        <dbReference type="ARBA" id="ARBA00023136"/>
    </source>
</evidence>
<keyword evidence="8" id="KW-0460">Magnesium</keyword>
<dbReference type="EMBL" id="PGTO01000002">
    <property type="protein sequence ID" value="RAU23506.1"/>
    <property type="molecule type" value="Genomic_DNA"/>
</dbReference>
<proteinExistence type="inferred from homology"/>
<evidence type="ECO:0000256" key="12">
    <source>
        <dbReference type="ARBA" id="ARBA00034269"/>
    </source>
</evidence>
<gene>
    <name evidence="14" type="ORF">CU669_04040</name>
</gene>
<dbReference type="Pfam" id="PF01544">
    <property type="entry name" value="CorA"/>
    <property type="match status" value="1"/>
</dbReference>
<dbReference type="AlphaFoldDB" id="A0A364P2J3"/>
<evidence type="ECO:0000313" key="15">
    <source>
        <dbReference type="Proteomes" id="UP000251075"/>
    </source>
</evidence>
<sequence length="301" mass="33235">MWIDMLSPTAEETARVEGLTGIHIPPHEKMQEIEASSRLFRRGGALVATVPILTGSGGSEPRNSVVTFAFNGRQLVTVRYDTPRAFGSYGALLGECGEPLASAGDALLGLIEAVVDRIADVLEGLVGDLDAVSHRIFHQHARDRRRRRATSRELETLLRTIGRAGDLSSRARETILGVKRMIAFMPHGDAEIGVAAAATRLETIGHDVQSLAEHIDFMSNKINFLLDATLGMIGIQQNQIIKLFTIMSVLFLPPTLVGSWYGMNFRVMPELQWDYGYVYATILAVLSALVPYWVFKRKGWM</sequence>
<protein>
    <recommendedName>
        <fullName evidence="3">Magnesium transport protein CorA</fullName>
    </recommendedName>
</protein>
<dbReference type="GO" id="GO:0015099">
    <property type="term" value="F:nickel cation transmembrane transporter activity"/>
    <property type="evidence" value="ECO:0007669"/>
    <property type="project" value="TreeGrafter"/>
</dbReference>
<comment type="subcellular location">
    <subcellularLocation>
        <location evidence="1">Cell inner membrane</location>
        <topology evidence="1">Multi-pass membrane protein</topology>
    </subcellularLocation>
</comment>
<keyword evidence="4" id="KW-0813">Transport</keyword>
<evidence type="ECO:0000256" key="5">
    <source>
        <dbReference type="ARBA" id="ARBA00022475"/>
    </source>
</evidence>
<reference evidence="14 15" key="1">
    <citation type="submission" date="2017-11" db="EMBL/GenBank/DDBJ databases">
        <title>Draft genome sequence of magnetotactic bacterium Magnetospirillum kuznetsovii LBB-42.</title>
        <authorList>
            <person name="Grouzdev D.S."/>
            <person name="Rysina M.S."/>
            <person name="Baslerov R.V."/>
            <person name="Koziaeva V."/>
        </authorList>
    </citation>
    <scope>NUCLEOTIDE SEQUENCE [LARGE SCALE GENOMIC DNA]</scope>
    <source>
        <strain evidence="14 15">LBB-42</strain>
    </source>
</reference>
<name>A0A364P2J3_9PROT</name>
<dbReference type="SUPFAM" id="SSF144083">
    <property type="entry name" value="Magnesium transport protein CorA, transmembrane region"/>
    <property type="match status" value="1"/>
</dbReference>
<evidence type="ECO:0000256" key="3">
    <source>
        <dbReference type="ARBA" id="ARBA00019439"/>
    </source>
</evidence>
<evidence type="ECO:0000256" key="7">
    <source>
        <dbReference type="ARBA" id="ARBA00022692"/>
    </source>
</evidence>
<evidence type="ECO:0000256" key="9">
    <source>
        <dbReference type="ARBA" id="ARBA00022989"/>
    </source>
</evidence>
<dbReference type="CDD" id="cd12837">
    <property type="entry name" value="EcCorA-like_u1"/>
    <property type="match status" value="1"/>
</dbReference>
<keyword evidence="7 13" id="KW-0812">Transmembrane</keyword>
<dbReference type="GO" id="GO:0015087">
    <property type="term" value="F:cobalt ion transmembrane transporter activity"/>
    <property type="evidence" value="ECO:0007669"/>
    <property type="project" value="TreeGrafter"/>
</dbReference>
<dbReference type="PANTHER" id="PTHR47685:SF1">
    <property type="entry name" value="MAGNESIUM TRANSPORT PROTEIN CORA"/>
    <property type="match status" value="1"/>
</dbReference>
<evidence type="ECO:0000256" key="2">
    <source>
        <dbReference type="ARBA" id="ARBA00009765"/>
    </source>
</evidence>
<dbReference type="InterPro" id="IPR045861">
    <property type="entry name" value="CorA_cytoplasmic_dom"/>
</dbReference>
<comment type="caution">
    <text evidence="14">The sequence shown here is derived from an EMBL/GenBank/DDBJ whole genome shotgun (WGS) entry which is preliminary data.</text>
</comment>
<evidence type="ECO:0000256" key="13">
    <source>
        <dbReference type="SAM" id="Phobius"/>
    </source>
</evidence>
<evidence type="ECO:0000256" key="8">
    <source>
        <dbReference type="ARBA" id="ARBA00022842"/>
    </source>
</evidence>
<keyword evidence="6" id="KW-0997">Cell inner membrane</keyword>
<evidence type="ECO:0000256" key="10">
    <source>
        <dbReference type="ARBA" id="ARBA00023065"/>
    </source>
</evidence>
<accession>A0A364P2J3</accession>
<evidence type="ECO:0000256" key="4">
    <source>
        <dbReference type="ARBA" id="ARBA00022448"/>
    </source>
</evidence>
<comment type="similarity">
    <text evidence="2">Belongs to the CorA metal ion transporter (MIT) (TC 1.A.35) family.</text>
</comment>
<dbReference type="InterPro" id="IPR045863">
    <property type="entry name" value="CorA_TM1_TM2"/>
</dbReference>
<dbReference type="FunFam" id="1.20.58.340:FF:000001">
    <property type="entry name" value="Magnesium transport protein CorA"/>
    <property type="match status" value="1"/>
</dbReference>
<keyword evidence="10" id="KW-0406">Ion transport</keyword>
<evidence type="ECO:0000256" key="1">
    <source>
        <dbReference type="ARBA" id="ARBA00004429"/>
    </source>
</evidence>
<feature type="transmembrane region" description="Helical" evidence="13">
    <location>
        <begin position="275"/>
        <end position="295"/>
    </location>
</feature>
<keyword evidence="5" id="KW-1003">Cell membrane</keyword>